<sequence length="128" mass="15102">MSRFITRERDIGMGIFRYRTNRYLVPQMGDFWLPYRMFFCSETSQRQEHIKLPEGFGKFFLSGSFFLLKFDEMSRGTYAGTNFFVSSPKGHRTLLFRRTIIDLKSFLIRYTPVTLSMFCCSGLFTTSS</sequence>
<protein>
    <submittedName>
        <fullName evidence="2">Uncharacterized protein</fullName>
    </submittedName>
</protein>
<reference evidence="2 3" key="1">
    <citation type="submission" date="2018-02" db="EMBL/GenBank/DDBJ databases">
        <title>The genomes of Aspergillus section Nigri reveals drivers in fungal speciation.</title>
        <authorList>
            <consortium name="DOE Joint Genome Institute"/>
            <person name="Vesth T.C."/>
            <person name="Nybo J."/>
            <person name="Theobald S."/>
            <person name="Brandl J."/>
            <person name="Frisvad J.C."/>
            <person name="Nielsen K.F."/>
            <person name="Lyhne E.K."/>
            <person name="Kogle M.E."/>
            <person name="Kuo A."/>
            <person name="Riley R."/>
            <person name="Clum A."/>
            <person name="Nolan M."/>
            <person name="Lipzen A."/>
            <person name="Salamov A."/>
            <person name="Henrissat B."/>
            <person name="Wiebenga A."/>
            <person name="De vries R.P."/>
            <person name="Grigoriev I.V."/>
            <person name="Mortensen U.H."/>
            <person name="Andersen M.R."/>
            <person name="Baker S.E."/>
        </authorList>
    </citation>
    <scope>NUCLEOTIDE SEQUENCE [LARGE SCALE GENOMIC DNA]</scope>
    <source>
        <strain evidence="2 3">CBS 707.79</strain>
    </source>
</reference>
<accession>A0A319D4E5</accession>
<gene>
    <name evidence="2" type="ORF">BO71DRAFT_36613</name>
</gene>
<dbReference type="Proteomes" id="UP000247810">
    <property type="component" value="Unassembled WGS sequence"/>
</dbReference>
<organism evidence="2 3">
    <name type="scientific">Aspergillus ellipticus CBS 707.79</name>
    <dbReference type="NCBI Taxonomy" id="1448320"/>
    <lineage>
        <taxon>Eukaryota</taxon>
        <taxon>Fungi</taxon>
        <taxon>Dikarya</taxon>
        <taxon>Ascomycota</taxon>
        <taxon>Pezizomycotina</taxon>
        <taxon>Eurotiomycetes</taxon>
        <taxon>Eurotiomycetidae</taxon>
        <taxon>Eurotiales</taxon>
        <taxon>Aspergillaceae</taxon>
        <taxon>Aspergillus</taxon>
        <taxon>Aspergillus subgen. Circumdati</taxon>
    </lineage>
</organism>
<keyword evidence="1" id="KW-0472">Membrane</keyword>
<name>A0A319D4E5_9EURO</name>
<feature type="transmembrane region" description="Helical" evidence="1">
    <location>
        <begin position="106"/>
        <end position="124"/>
    </location>
</feature>
<dbReference type="VEuPathDB" id="FungiDB:BO71DRAFT_36613"/>
<proteinExistence type="predicted"/>
<evidence type="ECO:0000313" key="2">
    <source>
        <dbReference type="EMBL" id="PYH91971.1"/>
    </source>
</evidence>
<evidence type="ECO:0000256" key="1">
    <source>
        <dbReference type="SAM" id="Phobius"/>
    </source>
</evidence>
<keyword evidence="3" id="KW-1185">Reference proteome</keyword>
<dbReference type="AlphaFoldDB" id="A0A319D4E5"/>
<dbReference type="EMBL" id="KZ825930">
    <property type="protein sequence ID" value="PYH91971.1"/>
    <property type="molecule type" value="Genomic_DNA"/>
</dbReference>
<keyword evidence="1" id="KW-0812">Transmembrane</keyword>
<evidence type="ECO:0000313" key="3">
    <source>
        <dbReference type="Proteomes" id="UP000247810"/>
    </source>
</evidence>
<keyword evidence="1" id="KW-1133">Transmembrane helix</keyword>